<evidence type="ECO:0000313" key="2">
    <source>
        <dbReference type="Proteomes" id="UP000028582"/>
    </source>
</evidence>
<organism evidence="1 2">
    <name type="scientific">Phytophthora nicotianae P1976</name>
    <dbReference type="NCBI Taxonomy" id="1317066"/>
    <lineage>
        <taxon>Eukaryota</taxon>
        <taxon>Sar</taxon>
        <taxon>Stramenopiles</taxon>
        <taxon>Oomycota</taxon>
        <taxon>Peronosporomycetes</taxon>
        <taxon>Peronosporales</taxon>
        <taxon>Peronosporaceae</taxon>
        <taxon>Phytophthora</taxon>
    </lineage>
</organism>
<proteinExistence type="predicted"/>
<evidence type="ECO:0000313" key="1">
    <source>
        <dbReference type="EMBL" id="ETO68058.1"/>
    </source>
</evidence>
<accession>A0A080ZN47</accession>
<reference evidence="1 2" key="1">
    <citation type="submission" date="2013-11" db="EMBL/GenBank/DDBJ databases">
        <title>The Genome Sequence of Phytophthora parasitica P1976.</title>
        <authorList>
            <consortium name="The Broad Institute Genomics Platform"/>
            <person name="Russ C."/>
            <person name="Tyler B."/>
            <person name="Panabieres F."/>
            <person name="Shan W."/>
            <person name="Tripathy S."/>
            <person name="Grunwald N."/>
            <person name="Machado M."/>
            <person name="Johnson C.S."/>
            <person name="Walker B."/>
            <person name="Young S."/>
            <person name="Zeng Q."/>
            <person name="Gargeya S."/>
            <person name="Fitzgerald M."/>
            <person name="Haas B."/>
            <person name="Abouelleil A."/>
            <person name="Allen A.W."/>
            <person name="Alvarado L."/>
            <person name="Arachchi H.M."/>
            <person name="Berlin A.M."/>
            <person name="Chapman S.B."/>
            <person name="Gainer-Dewar J."/>
            <person name="Goldberg J."/>
            <person name="Griggs A."/>
            <person name="Gujja S."/>
            <person name="Hansen M."/>
            <person name="Howarth C."/>
            <person name="Imamovic A."/>
            <person name="Ireland A."/>
            <person name="Larimer J."/>
            <person name="McCowan C."/>
            <person name="Murphy C."/>
            <person name="Pearson M."/>
            <person name="Poon T.W."/>
            <person name="Priest M."/>
            <person name="Roberts A."/>
            <person name="Saif S."/>
            <person name="Shea T."/>
            <person name="Sisk P."/>
            <person name="Sykes S."/>
            <person name="Wortman J."/>
            <person name="Nusbaum C."/>
            <person name="Birren B."/>
        </authorList>
    </citation>
    <scope>NUCLEOTIDE SEQUENCE [LARGE SCALE GENOMIC DNA]</scope>
    <source>
        <strain evidence="1 2">P1976</strain>
    </source>
</reference>
<dbReference type="EMBL" id="ANJA01002784">
    <property type="protein sequence ID" value="ETO68058.1"/>
    <property type="molecule type" value="Genomic_DNA"/>
</dbReference>
<dbReference type="Proteomes" id="UP000028582">
    <property type="component" value="Unassembled WGS sequence"/>
</dbReference>
<sequence length="34" mass="3875">MHEEAPQLRLLERLCGYGTYGLSQKTMNTTSKAF</sequence>
<dbReference type="AlphaFoldDB" id="A0A080ZN47"/>
<gene>
    <name evidence="1" type="ORF">F444_15080</name>
</gene>
<name>A0A080ZN47_PHYNI</name>
<comment type="caution">
    <text evidence="1">The sequence shown here is derived from an EMBL/GenBank/DDBJ whole genome shotgun (WGS) entry which is preliminary data.</text>
</comment>
<protein>
    <submittedName>
        <fullName evidence="1">Uncharacterized protein</fullName>
    </submittedName>
</protein>